<dbReference type="InterPro" id="IPR026721">
    <property type="entry name" value="TMEM18"/>
</dbReference>
<feature type="transmembrane region" description="Helical" evidence="1">
    <location>
        <begin position="88"/>
        <end position="106"/>
    </location>
</feature>
<feature type="transmembrane region" description="Helical" evidence="1">
    <location>
        <begin position="48"/>
        <end position="68"/>
    </location>
</feature>
<comment type="caution">
    <text evidence="2">The sequence shown here is derived from an EMBL/GenBank/DDBJ whole genome shotgun (WGS) entry which is preliminary data.</text>
</comment>
<keyword evidence="1" id="KW-0812">Transmembrane</keyword>
<keyword evidence="1" id="KW-0472">Membrane</keyword>
<reference evidence="2 3" key="1">
    <citation type="submission" date="2024-02" db="EMBL/GenBank/DDBJ databases">
        <authorList>
            <person name="Daric V."/>
            <person name="Darras S."/>
        </authorList>
    </citation>
    <scope>NUCLEOTIDE SEQUENCE [LARGE SCALE GENOMIC DNA]</scope>
</reference>
<keyword evidence="3" id="KW-1185">Reference proteome</keyword>
<accession>A0ABP0GIR2</accession>
<evidence type="ECO:0000256" key="1">
    <source>
        <dbReference type="SAM" id="Phobius"/>
    </source>
</evidence>
<organism evidence="2 3">
    <name type="scientific">Clavelina lepadiformis</name>
    <name type="common">Light-bulb sea squirt</name>
    <name type="synonym">Ascidia lepadiformis</name>
    <dbReference type="NCBI Taxonomy" id="159417"/>
    <lineage>
        <taxon>Eukaryota</taxon>
        <taxon>Metazoa</taxon>
        <taxon>Chordata</taxon>
        <taxon>Tunicata</taxon>
        <taxon>Ascidiacea</taxon>
        <taxon>Aplousobranchia</taxon>
        <taxon>Clavelinidae</taxon>
        <taxon>Clavelina</taxon>
    </lineage>
</organism>
<dbReference type="Pfam" id="PF14770">
    <property type="entry name" value="TMEM18"/>
    <property type="match status" value="1"/>
</dbReference>
<gene>
    <name evidence="2" type="ORF">CVLEPA_LOCUS24404</name>
</gene>
<sequence length="135" mass="16008">MDDVSAVLHVIEGVDWSSEHRLLLILFLFYLFCVVCTILTWQRMNLQAAYFCFLCVAIYAAEHLNRWLAANWKLVSTKHQYFDSHGMFISIFYSIPVLFNLLVVVLKWMRTASTALIQVKQHQLRRQHREKCKKE</sequence>
<evidence type="ECO:0008006" key="4">
    <source>
        <dbReference type="Google" id="ProtNLM"/>
    </source>
</evidence>
<protein>
    <recommendedName>
        <fullName evidence="4">Transmembrane protein 18</fullName>
    </recommendedName>
</protein>
<feature type="transmembrane region" description="Helical" evidence="1">
    <location>
        <begin position="22"/>
        <end position="41"/>
    </location>
</feature>
<keyword evidence="1" id="KW-1133">Transmembrane helix</keyword>
<dbReference type="Proteomes" id="UP001642483">
    <property type="component" value="Unassembled WGS sequence"/>
</dbReference>
<evidence type="ECO:0000313" key="2">
    <source>
        <dbReference type="EMBL" id="CAK8691641.1"/>
    </source>
</evidence>
<dbReference type="EMBL" id="CAWYQH010000119">
    <property type="protein sequence ID" value="CAK8691641.1"/>
    <property type="molecule type" value="Genomic_DNA"/>
</dbReference>
<proteinExistence type="predicted"/>
<evidence type="ECO:0000313" key="3">
    <source>
        <dbReference type="Proteomes" id="UP001642483"/>
    </source>
</evidence>
<name>A0ABP0GIR2_CLALP</name>